<dbReference type="InterPro" id="IPR001810">
    <property type="entry name" value="F-box_dom"/>
</dbReference>
<dbReference type="Gramene" id="rna25381">
    <property type="protein sequence ID" value="RHN62772.1"/>
    <property type="gene ID" value="gene25381"/>
</dbReference>
<dbReference type="InterPro" id="IPR050796">
    <property type="entry name" value="SCF_F-box_component"/>
</dbReference>
<reference evidence="4" key="3">
    <citation type="submission" date="2015-04" db="UniProtKB">
        <authorList>
            <consortium name="EnsemblPlants"/>
        </authorList>
    </citation>
    <scope>IDENTIFICATION</scope>
    <source>
        <strain evidence="4">cv. Jemalong A17</strain>
    </source>
</reference>
<dbReference type="EMBL" id="PSQE01000004">
    <property type="protein sequence ID" value="RHN62772.1"/>
    <property type="molecule type" value="Genomic_DNA"/>
</dbReference>
<dbReference type="SUPFAM" id="SSF50965">
    <property type="entry name" value="Galactose oxidase, central domain"/>
    <property type="match status" value="1"/>
</dbReference>
<proteinExistence type="predicted"/>
<evidence type="ECO:0000313" key="4">
    <source>
        <dbReference type="EnsemblPlants" id="KEH31282"/>
    </source>
</evidence>
<dbReference type="CDD" id="cd22157">
    <property type="entry name" value="F-box_AtFBW1-like"/>
    <property type="match status" value="1"/>
</dbReference>
<protein>
    <submittedName>
        <fullName evidence="2 3">Galactose oxidase</fullName>
    </submittedName>
</protein>
<evidence type="ECO:0000259" key="1">
    <source>
        <dbReference type="PROSITE" id="PS50181"/>
    </source>
</evidence>
<reference evidence="3" key="4">
    <citation type="journal article" date="2018" name="Nat. Plants">
        <title>Whole-genome landscape of Medicago truncatula symbiotic genes.</title>
        <authorList>
            <person name="Pecrix Y."/>
            <person name="Gamas P."/>
            <person name="Carrere S."/>
        </authorList>
    </citation>
    <scope>NUCLEOTIDE SEQUENCE</scope>
    <source>
        <tissue evidence="3">Leaves</tissue>
    </source>
</reference>
<dbReference type="EnsemblPlants" id="KEH31282">
    <property type="protein sequence ID" value="KEH31282"/>
    <property type="gene ID" value="MTR_4g094365"/>
</dbReference>
<feature type="domain" description="F-box" evidence="1">
    <location>
        <begin position="2"/>
        <end position="52"/>
    </location>
</feature>
<dbReference type="InterPro" id="IPR036047">
    <property type="entry name" value="F-box-like_dom_sf"/>
</dbReference>
<dbReference type="Pfam" id="PF07734">
    <property type="entry name" value="FBA_1"/>
    <property type="match status" value="1"/>
</dbReference>
<accession>A0A072UNK5</accession>
<name>A0A072UNK5_MEDTR</name>
<dbReference type="Pfam" id="PF00646">
    <property type="entry name" value="F-box"/>
    <property type="match status" value="1"/>
</dbReference>
<dbReference type="Proteomes" id="UP000265566">
    <property type="component" value="Chromosome 4"/>
</dbReference>
<dbReference type="EMBL" id="CM001220">
    <property type="protein sequence ID" value="KEH31282.1"/>
    <property type="molecule type" value="Genomic_DNA"/>
</dbReference>
<keyword evidence="5" id="KW-1185">Reference proteome</keyword>
<reference evidence="2 5" key="2">
    <citation type="journal article" date="2014" name="BMC Genomics">
        <title>An improved genome release (version Mt4.0) for the model legume Medicago truncatula.</title>
        <authorList>
            <person name="Tang H."/>
            <person name="Krishnakumar V."/>
            <person name="Bidwell S."/>
            <person name="Rosen B."/>
            <person name="Chan A."/>
            <person name="Zhou S."/>
            <person name="Gentzbittel L."/>
            <person name="Childs K.L."/>
            <person name="Yandell M."/>
            <person name="Gundlach H."/>
            <person name="Mayer K.F."/>
            <person name="Schwartz D.C."/>
            <person name="Town C.D."/>
        </authorList>
    </citation>
    <scope>GENOME REANNOTATION</scope>
    <source>
        <strain evidence="2">A17</strain>
        <strain evidence="4 5">cv. Jemalong A17</strain>
    </source>
</reference>
<dbReference type="InterPro" id="IPR011043">
    <property type="entry name" value="Gal_Oxase/kelch_b-propeller"/>
</dbReference>
<evidence type="ECO:0000313" key="3">
    <source>
        <dbReference type="EMBL" id="RHN62772.1"/>
    </source>
</evidence>
<dbReference type="Proteomes" id="UP000002051">
    <property type="component" value="Chromosome 4"/>
</dbReference>
<dbReference type="HOGENOM" id="CLU_027176_3_0_1"/>
<dbReference type="PROSITE" id="PS50181">
    <property type="entry name" value="FBOX"/>
    <property type="match status" value="1"/>
</dbReference>
<dbReference type="Gene3D" id="1.20.1280.50">
    <property type="match status" value="1"/>
</dbReference>
<gene>
    <name evidence="4" type="primary">25493319</name>
    <name evidence="2" type="ordered locus">MTR_4g094365</name>
    <name evidence="3" type="ORF">MtrunA17_Chr4g0051031</name>
</gene>
<dbReference type="SMART" id="SM00256">
    <property type="entry name" value="FBOX"/>
    <property type="match status" value="1"/>
</dbReference>
<dbReference type="NCBIfam" id="TIGR01640">
    <property type="entry name" value="F_box_assoc_1"/>
    <property type="match status" value="1"/>
</dbReference>
<dbReference type="PANTHER" id="PTHR31672:SF13">
    <property type="entry name" value="F-BOX PROTEIN CPR30-LIKE"/>
    <property type="match status" value="1"/>
</dbReference>
<organism evidence="2 5">
    <name type="scientific">Medicago truncatula</name>
    <name type="common">Barrel medic</name>
    <name type="synonym">Medicago tribuloides</name>
    <dbReference type="NCBI Taxonomy" id="3880"/>
    <lineage>
        <taxon>Eukaryota</taxon>
        <taxon>Viridiplantae</taxon>
        <taxon>Streptophyta</taxon>
        <taxon>Embryophyta</taxon>
        <taxon>Tracheophyta</taxon>
        <taxon>Spermatophyta</taxon>
        <taxon>Magnoliopsida</taxon>
        <taxon>eudicotyledons</taxon>
        <taxon>Gunneridae</taxon>
        <taxon>Pentapetalae</taxon>
        <taxon>rosids</taxon>
        <taxon>fabids</taxon>
        <taxon>Fabales</taxon>
        <taxon>Fabaceae</taxon>
        <taxon>Papilionoideae</taxon>
        <taxon>50 kb inversion clade</taxon>
        <taxon>NPAAA clade</taxon>
        <taxon>Hologalegina</taxon>
        <taxon>IRL clade</taxon>
        <taxon>Trifolieae</taxon>
        <taxon>Medicago</taxon>
    </lineage>
</organism>
<evidence type="ECO:0000313" key="2">
    <source>
        <dbReference type="EMBL" id="KEH31282.1"/>
    </source>
</evidence>
<dbReference type="InterPro" id="IPR006527">
    <property type="entry name" value="F-box-assoc_dom_typ1"/>
</dbReference>
<reference evidence="2 5" key="1">
    <citation type="journal article" date="2011" name="Nature">
        <title>The Medicago genome provides insight into the evolution of rhizobial symbioses.</title>
        <authorList>
            <person name="Young N.D."/>
            <person name="Debelle F."/>
            <person name="Oldroyd G.E."/>
            <person name="Geurts R."/>
            <person name="Cannon S.B."/>
            <person name="Udvardi M.K."/>
            <person name="Benedito V.A."/>
            <person name="Mayer K.F."/>
            <person name="Gouzy J."/>
            <person name="Schoof H."/>
            <person name="Van de Peer Y."/>
            <person name="Proost S."/>
            <person name="Cook D.R."/>
            <person name="Meyers B.C."/>
            <person name="Spannagl M."/>
            <person name="Cheung F."/>
            <person name="De Mita S."/>
            <person name="Krishnakumar V."/>
            <person name="Gundlach H."/>
            <person name="Zhou S."/>
            <person name="Mudge J."/>
            <person name="Bharti A.K."/>
            <person name="Murray J.D."/>
            <person name="Naoumkina M.A."/>
            <person name="Rosen B."/>
            <person name="Silverstein K.A."/>
            <person name="Tang H."/>
            <person name="Rombauts S."/>
            <person name="Zhao P.X."/>
            <person name="Zhou P."/>
            <person name="Barbe V."/>
            <person name="Bardou P."/>
            <person name="Bechner M."/>
            <person name="Bellec A."/>
            <person name="Berger A."/>
            <person name="Berges H."/>
            <person name="Bidwell S."/>
            <person name="Bisseling T."/>
            <person name="Choisne N."/>
            <person name="Couloux A."/>
            <person name="Denny R."/>
            <person name="Deshpande S."/>
            <person name="Dai X."/>
            <person name="Doyle J.J."/>
            <person name="Dudez A.M."/>
            <person name="Farmer A.D."/>
            <person name="Fouteau S."/>
            <person name="Franken C."/>
            <person name="Gibelin C."/>
            <person name="Gish J."/>
            <person name="Goldstein S."/>
            <person name="Gonzalez A.J."/>
            <person name="Green P.J."/>
            <person name="Hallab A."/>
            <person name="Hartog M."/>
            <person name="Hua A."/>
            <person name="Humphray S.J."/>
            <person name="Jeong D.H."/>
            <person name="Jing Y."/>
            <person name="Jocker A."/>
            <person name="Kenton S.M."/>
            <person name="Kim D.J."/>
            <person name="Klee K."/>
            <person name="Lai H."/>
            <person name="Lang C."/>
            <person name="Lin S."/>
            <person name="Macmil S.L."/>
            <person name="Magdelenat G."/>
            <person name="Matthews L."/>
            <person name="McCorrison J."/>
            <person name="Monaghan E.L."/>
            <person name="Mun J.H."/>
            <person name="Najar F.Z."/>
            <person name="Nicholson C."/>
            <person name="Noirot C."/>
            <person name="O'Bleness M."/>
            <person name="Paule C.R."/>
            <person name="Poulain J."/>
            <person name="Prion F."/>
            <person name="Qin B."/>
            <person name="Qu C."/>
            <person name="Retzel E.F."/>
            <person name="Riddle C."/>
            <person name="Sallet E."/>
            <person name="Samain S."/>
            <person name="Samson N."/>
            <person name="Sanders I."/>
            <person name="Saurat O."/>
            <person name="Scarpelli C."/>
            <person name="Schiex T."/>
            <person name="Segurens B."/>
            <person name="Severin A.J."/>
            <person name="Sherrier D.J."/>
            <person name="Shi R."/>
            <person name="Sims S."/>
            <person name="Singer S.R."/>
            <person name="Sinharoy S."/>
            <person name="Sterck L."/>
            <person name="Viollet A."/>
            <person name="Wang B.B."/>
            <person name="Wang K."/>
            <person name="Wang M."/>
            <person name="Wang X."/>
            <person name="Warfsmann J."/>
            <person name="Weissenbach J."/>
            <person name="White D.D."/>
            <person name="White J.D."/>
            <person name="Wiley G.B."/>
            <person name="Wincker P."/>
            <person name="Xing Y."/>
            <person name="Yang L."/>
            <person name="Yao Z."/>
            <person name="Ying F."/>
            <person name="Zhai J."/>
            <person name="Zhou L."/>
            <person name="Zuber A."/>
            <person name="Denarie J."/>
            <person name="Dixon R.A."/>
            <person name="May G.D."/>
            <person name="Schwartz D.C."/>
            <person name="Rogers J."/>
            <person name="Quetier F."/>
            <person name="Town C.D."/>
            <person name="Roe B.A."/>
        </authorList>
    </citation>
    <scope>NUCLEOTIDE SEQUENCE [LARGE SCALE GENOMIC DNA]</scope>
    <source>
        <strain evidence="2">A17</strain>
        <strain evidence="4 5">cv. Jemalong A17</strain>
    </source>
</reference>
<dbReference type="AlphaFoldDB" id="A0A072UNK5"/>
<sequence>MENQKLYLPHNLIIEILLRLSVKSLISFTCVCKSWLTLISNPDFANSHFQLTATAQTRRILFISHSSIPIQSRDFESSFKNDPDSLNLNFTPPEFCFRLQIKGSGRGFVFLHRSLNIYIWNPSTGFHKQIPLSPFNSNLEEYYFGSLYGFGYDQSRDDYLVVSISCDKTRSSHLEFFSLKDNSWREIEGTHTAYRNGFYNAKVGSLLNGAIHWLTYRRDSPLHLIVAFNLMERKLLEIPVPVPDDFHDDPPYFGLWVFGEFLSLWAMGSYNHTLKLRVMKEYKLHSSWTKTLVVRIDDAIPNFYPLCSTKSGDIIGSDGGLGLVKYNDKGQLLEYSSYHNYPLRSQAIMYTESLLSFPVDGEQV</sequence>
<dbReference type="PANTHER" id="PTHR31672">
    <property type="entry name" value="BNACNNG10540D PROTEIN"/>
    <property type="match status" value="1"/>
</dbReference>
<dbReference type="STRING" id="3880.A0A072UNK5"/>
<evidence type="ECO:0000313" key="5">
    <source>
        <dbReference type="Proteomes" id="UP000002051"/>
    </source>
</evidence>
<dbReference type="SUPFAM" id="SSF81383">
    <property type="entry name" value="F-box domain"/>
    <property type="match status" value="1"/>
</dbReference>
<dbReference type="KEGG" id="mtr:25493319"/>
<dbReference type="OrthoDB" id="765391at2759"/>
<dbReference type="InterPro" id="IPR017451">
    <property type="entry name" value="F-box-assoc_interact_dom"/>
</dbReference>